<proteinExistence type="inferred from homology"/>
<feature type="domain" description="N-acetyltransferase" evidence="7">
    <location>
        <begin position="2"/>
        <end position="147"/>
    </location>
</feature>
<organism evidence="8 9">
    <name type="scientific">Thalassotalea litorea</name>
    <dbReference type="NCBI Taxonomy" id="2020715"/>
    <lineage>
        <taxon>Bacteria</taxon>
        <taxon>Pseudomonadati</taxon>
        <taxon>Pseudomonadota</taxon>
        <taxon>Gammaproteobacteria</taxon>
        <taxon>Alteromonadales</taxon>
        <taxon>Colwelliaceae</taxon>
        <taxon>Thalassotalea</taxon>
    </lineage>
</organism>
<dbReference type="Proteomes" id="UP000307790">
    <property type="component" value="Unassembled WGS sequence"/>
</dbReference>
<dbReference type="Gene3D" id="3.40.630.30">
    <property type="match status" value="1"/>
</dbReference>
<dbReference type="InterPro" id="IPR043690">
    <property type="entry name" value="RimI"/>
</dbReference>
<dbReference type="NCBIfam" id="TIGR01575">
    <property type="entry name" value="rimI"/>
    <property type="match status" value="1"/>
</dbReference>
<dbReference type="InterPro" id="IPR050680">
    <property type="entry name" value="YpeA/RimI_acetyltransf"/>
</dbReference>
<dbReference type="InterPro" id="IPR016181">
    <property type="entry name" value="Acyl_CoA_acyltransferase"/>
</dbReference>
<reference evidence="8 9" key="1">
    <citation type="submission" date="2019-05" db="EMBL/GenBank/DDBJ databases">
        <title>Genome sequences of Thalassotalea litorea 1K03283.</title>
        <authorList>
            <person name="Zhang D."/>
        </authorList>
    </citation>
    <scope>NUCLEOTIDE SEQUENCE [LARGE SCALE GENOMIC DNA]</scope>
    <source>
        <strain evidence="8 9">MCCC 1K03283</strain>
    </source>
</reference>
<dbReference type="SUPFAM" id="SSF55729">
    <property type="entry name" value="Acyl-CoA N-acyltransferases (Nat)"/>
    <property type="match status" value="1"/>
</dbReference>
<dbReference type="InterPro" id="IPR006464">
    <property type="entry name" value="AcTrfase_RimI/Ard1"/>
</dbReference>
<feature type="active site" description="Proton donor" evidence="5">
    <location>
        <position position="115"/>
    </location>
</feature>
<dbReference type="HAMAP" id="MF_02210">
    <property type="entry name" value="RimI"/>
    <property type="match status" value="1"/>
</dbReference>
<keyword evidence="4 5" id="KW-0012">Acyltransferase</keyword>
<dbReference type="RefSeq" id="WP_138320836.1">
    <property type="nucleotide sequence ID" value="NZ_VCBC01000015.1"/>
</dbReference>
<dbReference type="InterPro" id="IPR000182">
    <property type="entry name" value="GNAT_dom"/>
</dbReference>
<dbReference type="EMBL" id="VCBC01000015">
    <property type="protein sequence ID" value="TLU61670.1"/>
    <property type="molecule type" value="Genomic_DNA"/>
</dbReference>
<evidence type="ECO:0000256" key="6">
    <source>
        <dbReference type="RuleBase" id="RU363094"/>
    </source>
</evidence>
<keyword evidence="9" id="KW-1185">Reference proteome</keyword>
<evidence type="ECO:0000313" key="8">
    <source>
        <dbReference type="EMBL" id="TLU61670.1"/>
    </source>
</evidence>
<feature type="active site" description="Proton acceptor" evidence="5">
    <location>
        <position position="103"/>
    </location>
</feature>
<dbReference type="PROSITE" id="PS51186">
    <property type="entry name" value="GNAT"/>
    <property type="match status" value="1"/>
</dbReference>
<evidence type="ECO:0000313" key="9">
    <source>
        <dbReference type="Proteomes" id="UP000307790"/>
    </source>
</evidence>
<dbReference type="OrthoDB" id="9796919at2"/>
<gene>
    <name evidence="5 8" type="primary">rimI</name>
    <name evidence="8" type="ORF">FE810_14275</name>
</gene>
<evidence type="ECO:0000256" key="3">
    <source>
        <dbReference type="ARBA" id="ARBA00022679"/>
    </source>
</evidence>
<dbReference type="PANTHER" id="PTHR43420:SF44">
    <property type="entry name" value="ACETYLTRANSFERASE YPEA"/>
    <property type="match status" value="1"/>
</dbReference>
<keyword evidence="3 5" id="KW-0808">Transferase</keyword>
<comment type="caution">
    <text evidence="8">The sequence shown here is derived from an EMBL/GenBank/DDBJ whole genome shotgun (WGS) entry which is preliminary data.</text>
</comment>
<dbReference type="GO" id="GO:0008999">
    <property type="term" value="F:protein-N-terminal-alanine acetyltransferase activity"/>
    <property type="evidence" value="ECO:0007669"/>
    <property type="project" value="UniProtKB-UniRule"/>
</dbReference>
<accession>A0A5R9IG93</accession>
<dbReference type="AlphaFoldDB" id="A0A5R9IG93"/>
<comment type="similarity">
    <text evidence="1 5 6">Belongs to the acetyltransferase family. RimI subfamily.</text>
</comment>
<name>A0A5R9IG93_9GAMM</name>
<evidence type="ECO:0000256" key="1">
    <source>
        <dbReference type="ARBA" id="ARBA00005395"/>
    </source>
</evidence>
<keyword evidence="2 5" id="KW-0963">Cytoplasm</keyword>
<feature type="binding site" evidence="5">
    <location>
        <begin position="69"/>
        <end position="71"/>
    </location>
    <ligand>
        <name>acetyl-CoA</name>
        <dbReference type="ChEBI" id="CHEBI:57288"/>
    </ligand>
</feature>
<protein>
    <recommendedName>
        <fullName evidence="5 6">[Ribosomal protein bS18]-alanine N-acetyltransferase</fullName>
        <ecNumber evidence="5 6">2.3.1.266</ecNumber>
    </recommendedName>
</protein>
<dbReference type="PANTHER" id="PTHR43420">
    <property type="entry name" value="ACETYLTRANSFERASE"/>
    <property type="match status" value="1"/>
</dbReference>
<comment type="catalytic activity">
    <reaction evidence="5 6">
        <text>N-terminal L-alanyl-[ribosomal protein bS18] + acetyl-CoA = N-terminal N(alpha)-acetyl-L-alanyl-[ribosomal protein bS18] + CoA + H(+)</text>
        <dbReference type="Rhea" id="RHEA:43756"/>
        <dbReference type="Rhea" id="RHEA-COMP:10676"/>
        <dbReference type="Rhea" id="RHEA-COMP:10677"/>
        <dbReference type="ChEBI" id="CHEBI:15378"/>
        <dbReference type="ChEBI" id="CHEBI:57287"/>
        <dbReference type="ChEBI" id="CHEBI:57288"/>
        <dbReference type="ChEBI" id="CHEBI:64718"/>
        <dbReference type="ChEBI" id="CHEBI:83683"/>
        <dbReference type="EC" id="2.3.1.266"/>
    </reaction>
</comment>
<feature type="binding site" evidence="5">
    <location>
        <position position="108"/>
    </location>
    <ligand>
        <name>acetyl-CoA</name>
        <dbReference type="ChEBI" id="CHEBI:57288"/>
    </ligand>
</feature>
<dbReference type="GO" id="GO:0005737">
    <property type="term" value="C:cytoplasm"/>
    <property type="evidence" value="ECO:0007669"/>
    <property type="project" value="UniProtKB-SubCell"/>
</dbReference>
<comment type="subcellular location">
    <subcellularLocation>
        <location evidence="5 6">Cytoplasm</location>
    </subcellularLocation>
</comment>
<dbReference type="CDD" id="cd04301">
    <property type="entry name" value="NAT_SF"/>
    <property type="match status" value="1"/>
</dbReference>
<dbReference type="Pfam" id="PF00583">
    <property type="entry name" value="Acetyltransf_1"/>
    <property type="match status" value="1"/>
</dbReference>
<dbReference type="EC" id="2.3.1.266" evidence="5 6"/>
<evidence type="ECO:0000256" key="5">
    <source>
        <dbReference type="HAMAP-Rule" id="MF_02210"/>
    </source>
</evidence>
<comment type="function">
    <text evidence="5 6">Acetylates the N-terminal alanine of ribosomal protein bS18.</text>
</comment>
<evidence type="ECO:0000259" key="7">
    <source>
        <dbReference type="PROSITE" id="PS51186"/>
    </source>
</evidence>
<evidence type="ECO:0000256" key="4">
    <source>
        <dbReference type="ARBA" id="ARBA00023315"/>
    </source>
</evidence>
<feature type="binding site" evidence="5">
    <location>
        <begin position="77"/>
        <end position="82"/>
    </location>
    <ligand>
        <name>acetyl-CoA</name>
        <dbReference type="ChEBI" id="CHEBI:57288"/>
    </ligand>
</feature>
<sequence>MSVIKSFSVSDIDPIHAIEVACNPFPWSRKTLQGCFGPRYITRGIMVDNQWCGFYVADYVVDEMTLMEIAIHPSWQRRGYGNALLNDLFHQADKLNIRQCFLEVRASNFAAQLLYINHDFSQIDRRTGYYPAQTGHEDAIIMRKSLDVAALIEK</sequence>
<evidence type="ECO:0000256" key="2">
    <source>
        <dbReference type="ARBA" id="ARBA00022490"/>
    </source>
</evidence>